<evidence type="ECO:0000256" key="2">
    <source>
        <dbReference type="SAM" id="MobiDB-lite"/>
    </source>
</evidence>
<dbReference type="VEuPathDB" id="FungiDB:TREMEDRAFT_71572"/>
<dbReference type="InParanoid" id="A0A4Q1BPY8"/>
<keyword evidence="6" id="KW-1185">Reference proteome</keyword>
<evidence type="ECO:0000256" key="1">
    <source>
        <dbReference type="ARBA" id="ARBA00022729"/>
    </source>
</evidence>
<evidence type="ECO:0000259" key="4">
    <source>
        <dbReference type="Pfam" id="PF10342"/>
    </source>
</evidence>
<dbReference type="PANTHER" id="PTHR40633:SF1">
    <property type="entry name" value="GPI ANCHORED SERINE-THREONINE RICH PROTEIN (AFU_ORTHOLOGUE AFUA_1G03630)"/>
    <property type="match status" value="1"/>
</dbReference>
<dbReference type="InterPro" id="IPR018466">
    <property type="entry name" value="Kre9/Knh1-like_N"/>
</dbReference>
<dbReference type="Proteomes" id="UP000289152">
    <property type="component" value="Unassembled WGS sequence"/>
</dbReference>
<evidence type="ECO:0000313" key="5">
    <source>
        <dbReference type="EMBL" id="RXK39986.1"/>
    </source>
</evidence>
<reference evidence="5 6" key="1">
    <citation type="submission" date="2016-06" db="EMBL/GenBank/DDBJ databases">
        <title>Evolution of pathogenesis and genome organization in the Tremellales.</title>
        <authorList>
            <person name="Cuomo C."/>
            <person name="Litvintseva A."/>
            <person name="Heitman J."/>
            <person name="Chen Y."/>
            <person name="Sun S."/>
            <person name="Springer D."/>
            <person name="Dromer F."/>
            <person name="Young S."/>
            <person name="Zeng Q."/>
            <person name="Chapman S."/>
            <person name="Gujja S."/>
            <person name="Saif S."/>
            <person name="Birren B."/>
        </authorList>
    </citation>
    <scope>NUCLEOTIDE SEQUENCE [LARGE SCALE GENOMIC DNA]</scope>
    <source>
        <strain evidence="5 6">ATCC 28783</strain>
    </source>
</reference>
<protein>
    <recommendedName>
        <fullName evidence="4">Yeast cell wall synthesis Kre9/Knh1-like N-terminal domain-containing protein</fullName>
    </recommendedName>
</protein>
<dbReference type="AlphaFoldDB" id="A0A4Q1BPY8"/>
<dbReference type="Pfam" id="PF10342">
    <property type="entry name" value="Kre9_KNH"/>
    <property type="match status" value="1"/>
</dbReference>
<gene>
    <name evidence="5" type="ORF">M231_02781</name>
</gene>
<keyword evidence="1 3" id="KW-0732">Signal</keyword>
<feature type="region of interest" description="Disordered" evidence="2">
    <location>
        <begin position="150"/>
        <end position="183"/>
    </location>
</feature>
<feature type="domain" description="Yeast cell wall synthesis Kre9/Knh1-like N-terminal" evidence="4">
    <location>
        <begin position="25"/>
        <end position="119"/>
    </location>
</feature>
<feature type="chain" id="PRO_5020942398" description="Yeast cell wall synthesis Kre9/Knh1-like N-terminal domain-containing protein" evidence="3">
    <location>
        <begin position="20"/>
        <end position="233"/>
    </location>
</feature>
<accession>A0A4Q1BPY8</accession>
<evidence type="ECO:0000313" key="6">
    <source>
        <dbReference type="Proteomes" id="UP000289152"/>
    </source>
</evidence>
<proteinExistence type="predicted"/>
<organism evidence="5 6">
    <name type="scientific">Tremella mesenterica</name>
    <name type="common">Jelly fungus</name>
    <dbReference type="NCBI Taxonomy" id="5217"/>
    <lineage>
        <taxon>Eukaryota</taxon>
        <taxon>Fungi</taxon>
        <taxon>Dikarya</taxon>
        <taxon>Basidiomycota</taxon>
        <taxon>Agaricomycotina</taxon>
        <taxon>Tremellomycetes</taxon>
        <taxon>Tremellales</taxon>
        <taxon>Tremellaceae</taxon>
        <taxon>Tremella</taxon>
    </lineage>
</organism>
<feature type="signal peptide" evidence="3">
    <location>
        <begin position="1"/>
        <end position="19"/>
    </location>
</feature>
<dbReference type="OrthoDB" id="2432613at2759"/>
<comment type="caution">
    <text evidence="5">The sequence shown here is derived from an EMBL/GenBank/DDBJ whole genome shotgun (WGS) entry which is preliminary data.</text>
</comment>
<feature type="compositionally biased region" description="Low complexity" evidence="2">
    <location>
        <begin position="150"/>
        <end position="173"/>
    </location>
</feature>
<sequence length="233" mass="23818">MFTITTILSLLFLPLLTVADPTPTSPDSTTVVTEGQNITALWTTDMTGEWTNMTITLMTGWNIGMIPLLDLGKNIDATTTTSFSALAPQVSPHSGIYFLQFTNAANVTAATLWSTRFTIVGADGQSTPPTNSTDFNGGTVEWGTGVLVDATNTTNDNTTVPSTTPSAVPSSSPSPSPFGGLTAYNTDLPISSATGSTTDSPPVPSASSAALAGVRVEAGGVVGMLALALALVV</sequence>
<dbReference type="InterPro" id="IPR052982">
    <property type="entry name" value="SRP1/TIP1-like"/>
</dbReference>
<dbReference type="STRING" id="5217.A0A4Q1BPY8"/>
<name>A0A4Q1BPY8_TREME</name>
<dbReference type="EMBL" id="SDIL01000024">
    <property type="protein sequence ID" value="RXK39986.1"/>
    <property type="molecule type" value="Genomic_DNA"/>
</dbReference>
<dbReference type="PANTHER" id="PTHR40633">
    <property type="entry name" value="MATRIX PROTEIN, PUTATIVE (AFU_ORTHOLOGUE AFUA_8G05410)-RELATED"/>
    <property type="match status" value="1"/>
</dbReference>
<evidence type="ECO:0000256" key="3">
    <source>
        <dbReference type="SAM" id="SignalP"/>
    </source>
</evidence>